<dbReference type="EMBL" id="CAFBOD010000002">
    <property type="protein sequence ID" value="CAB4969113.1"/>
    <property type="molecule type" value="Genomic_DNA"/>
</dbReference>
<sequence>MELESSIDGESLVEQVRNELVEIDSMDVNDHAQRYEDLHTTMAAALSSIDGV</sequence>
<evidence type="ECO:0000313" key="4">
    <source>
        <dbReference type="EMBL" id="CAB4969113.1"/>
    </source>
</evidence>
<evidence type="ECO:0000313" key="3">
    <source>
        <dbReference type="EMBL" id="CAB4918215.1"/>
    </source>
</evidence>
<proteinExistence type="predicted"/>
<gene>
    <name evidence="1" type="ORF">UFOPK2655_00779</name>
    <name evidence="2" type="ORF">UFOPK3077_00374</name>
    <name evidence="3" type="ORF">UFOPK3667_00516</name>
    <name evidence="4" type="ORF">UFOPK3903_00202</name>
    <name evidence="5" type="ORF">UFOPK4444_00572</name>
</gene>
<dbReference type="AlphaFoldDB" id="A0A6J6QRC5"/>
<dbReference type="EMBL" id="CAFAAS010000003">
    <property type="protein sequence ID" value="CAB4798721.1"/>
    <property type="molecule type" value="Genomic_DNA"/>
</dbReference>
<reference evidence="1" key="1">
    <citation type="submission" date="2020-05" db="EMBL/GenBank/DDBJ databases">
        <authorList>
            <person name="Chiriac C."/>
            <person name="Salcher M."/>
            <person name="Ghai R."/>
            <person name="Kavagutti S V."/>
        </authorList>
    </citation>
    <scope>NUCLEOTIDE SEQUENCE</scope>
</reference>
<name>A0A6J6QRC5_9ZZZZ</name>
<protein>
    <submittedName>
        <fullName evidence="1">Unannotated protein</fullName>
    </submittedName>
</protein>
<evidence type="ECO:0000313" key="2">
    <source>
        <dbReference type="EMBL" id="CAB4798721.1"/>
    </source>
</evidence>
<accession>A0A6J6QRC5</accession>
<organism evidence="1">
    <name type="scientific">freshwater metagenome</name>
    <dbReference type="NCBI Taxonomy" id="449393"/>
    <lineage>
        <taxon>unclassified sequences</taxon>
        <taxon>metagenomes</taxon>
        <taxon>ecological metagenomes</taxon>
    </lineage>
</organism>
<dbReference type="EMBL" id="CAFBMU010000003">
    <property type="protein sequence ID" value="CAB4918215.1"/>
    <property type="molecule type" value="Genomic_DNA"/>
</dbReference>
<dbReference type="EMBL" id="CAEZYE010000036">
    <property type="protein sequence ID" value="CAB4711565.1"/>
    <property type="molecule type" value="Genomic_DNA"/>
</dbReference>
<evidence type="ECO:0000313" key="5">
    <source>
        <dbReference type="EMBL" id="CAB5149575.1"/>
    </source>
</evidence>
<evidence type="ECO:0000313" key="1">
    <source>
        <dbReference type="EMBL" id="CAB4711565.1"/>
    </source>
</evidence>
<dbReference type="EMBL" id="CAFBRZ010000025">
    <property type="protein sequence ID" value="CAB5149575.1"/>
    <property type="molecule type" value="Genomic_DNA"/>
</dbReference>